<dbReference type="PRINTS" id="PR00455">
    <property type="entry name" value="HTHTETR"/>
</dbReference>
<evidence type="ECO:0000256" key="1">
    <source>
        <dbReference type="ARBA" id="ARBA00023125"/>
    </source>
</evidence>
<feature type="DNA-binding region" description="H-T-H motif" evidence="2">
    <location>
        <begin position="32"/>
        <end position="51"/>
    </location>
</feature>
<dbReference type="Pfam" id="PF00440">
    <property type="entry name" value="TetR_N"/>
    <property type="match status" value="1"/>
</dbReference>
<evidence type="ECO:0000259" key="3">
    <source>
        <dbReference type="PROSITE" id="PS50977"/>
    </source>
</evidence>
<proteinExistence type="predicted"/>
<keyword evidence="5" id="KW-1185">Reference proteome</keyword>
<comment type="caution">
    <text evidence="4">The sequence shown here is derived from an EMBL/GenBank/DDBJ whole genome shotgun (WGS) entry which is preliminary data.</text>
</comment>
<dbReference type="EMBL" id="BRXR01000001">
    <property type="protein sequence ID" value="GLC29609.1"/>
    <property type="molecule type" value="Genomic_DNA"/>
</dbReference>
<keyword evidence="1 2" id="KW-0238">DNA-binding</keyword>
<protein>
    <submittedName>
        <fullName evidence="4">TetR family transcriptional regulator</fullName>
    </submittedName>
</protein>
<evidence type="ECO:0000313" key="5">
    <source>
        <dbReference type="Proteomes" id="UP001208567"/>
    </source>
</evidence>
<evidence type="ECO:0000313" key="4">
    <source>
        <dbReference type="EMBL" id="GLC29609.1"/>
    </source>
</evidence>
<dbReference type="PANTHER" id="PTHR43479:SF11">
    <property type="entry name" value="ACREF_ENVCD OPERON REPRESSOR-RELATED"/>
    <property type="match status" value="1"/>
</dbReference>
<dbReference type="SUPFAM" id="SSF46689">
    <property type="entry name" value="Homeodomain-like"/>
    <property type="match status" value="1"/>
</dbReference>
<accession>A0ABQ5N325</accession>
<evidence type="ECO:0000256" key="2">
    <source>
        <dbReference type="PROSITE-ProRule" id="PRU00335"/>
    </source>
</evidence>
<dbReference type="RefSeq" id="WP_264848900.1">
    <property type="nucleotide sequence ID" value="NZ_BRXR01000001.1"/>
</dbReference>
<dbReference type="InterPro" id="IPR001647">
    <property type="entry name" value="HTH_TetR"/>
</dbReference>
<reference evidence="4 5" key="1">
    <citation type="journal article" date="2024" name="Int. J. Syst. Evol. Microbiol.">
        <title>Clostridium omnivorum sp. nov., isolated from anoxic soil under the treatment of reductive soil disinfestation.</title>
        <authorList>
            <person name="Ueki A."/>
            <person name="Tonouchi A."/>
            <person name="Kaku N."/>
            <person name="Honma S."/>
            <person name="Ueki K."/>
        </authorList>
    </citation>
    <scope>NUCLEOTIDE SEQUENCE [LARGE SCALE GENOMIC DNA]</scope>
    <source>
        <strain evidence="4 5">E14</strain>
    </source>
</reference>
<dbReference type="InterPro" id="IPR050624">
    <property type="entry name" value="HTH-type_Tx_Regulator"/>
</dbReference>
<sequence length="199" mass="23091">MNGYERRREQKKEAILKTAGELFFQKGYDAVSTSEIAEKANVAQSSIYNFFENKHELYIMAVKRTAIHNMDEYDKILSSDNSFYEKLSDFLKLKMNGISSGSKDFNSALNMQNPEIQNFLNKLITTRAVPIYHKLIELGRLEGAIDQDIESETIIDYINGFADAIMQPNIYNKLIENEKYFKDFYRLFWFGISGGKIKE</sequence>
<dbReference type="Gene3D" id="1.10.357.10">
    <property type="entry name" value="Tetracycline Repressor, domain 2"/>
    <property type="match status" value="1"/>
</dbReference>
<name>A0ABQ5N325_9CLOT</name>
<dbReference type="InterPro" id="IPR009057">
    <property type="entry name" value="Homeodomain-like_sf"/>
</dbReference>
<dbReference type="PROSITE" id="PS50977">
    <property type="entry name" value="HTH_TETR_2"/>
    <property type="match status" value="1"/>
</dbReference>
<dbReference type="Proteomes" id="UP001208567">
    <property type="component" value="Unassembled WGS sequence"/>
</dbReference>
<dbReference type="PANTHER" id="PTHR43479">
    <property type="entry name" value="ACREF/ENVCD OPERON REPRESSOR-RELATED"/>
    <property type="match status" value="1"/>
</dbReference>
<organism evidence="4 5">
    <name type="scientific">Clostridium omnivorum</name>
    <dbReference type="NCBI Taxonomy" id="1604902"/>
    <lineage>
        <taxon>Bacteria</taxon>
        <taxon>Bacillati</taxon>
        <taxon>Bacillota</taxon>
        <taxon>Clostridia</taxon>
        <taxon>Eubacteriales</taxon>
        <taxon>Clostridiaceae</taxon>
        <taxon>Clostridium</taxon>
    </lineage>
</organism>
<feature type="domain" description="HTH tetR-type" evidence="3">
    <location>
        <begin position="9"/>
        <end position="69"/>
    </location>
</feature>
<gene>
    <name evidence="4" type="ORF">bsdE14_10190</name>
</gene>